<dbReference type="Proteomes" id="UP001642464">
    <property type="component" value="Unassembled WGS sequence"/>
</dbReference>
<organism evidence="2 3">
    <name type="scientific">Durusdinium trenchii</name>
    <dbReference type="NCBI Taxonomy" id="1381693"/>
    <lineage>
        <taxon>Eukaryota</taxon>
        <taxon>Sar</taxon>
        <taxon>Alveolata</taxon>
        <taxon>Dinophyceae</taxon>
        <taxon>Suessiales</taxon>
        <taxon>Symbiodiniaceae</taxon>
        <taxon>Durusdinium</taxon>
    </lineage>
</organism>
<reference evidence="2 3" key="1">
    <citation type="submission" date="2024-02" db="EMBL/GenBank/DDBJ databases">
        <authorList>
            <person name="Chen Y."/>
            <person name="Shah S."/>
            <person name="Dougan E. K."/>
            <person name="Thang M."/>
            <person name="Chan C."/>
        </authorList>
    </citation>
    <scope>NUCLEOTIDE SEQUENCE [LARGE SCALE GENOMIC DNA]</scope>
</reference>
<dbReference type="EMBL" id="CAXAMM010021524">
    <property type="protein sequence ID" value="CAK9050098.1"/>
    <property type="molecule type" value="Genomic_DNA"/>
</dbReference>
<feature type="non-terminal residue" evidence="2">
    <location>
        <position position="258"/>
    </location>
</feature>
<evidence type="ECO:0000313" key="2">
    <source>
        <dbReference type="EMBL" id="CAK9050098.1"/>
    </source>
</evidence>
<protein>
    <submittedName>
        <fullName evidence="2">Uncharacterized protein</fullName>
    </submittedName>
</protein>
<comment type="caution">
    <text evidence="2">The sequence shown here is derived from an EMBL/GenBank/DDBJ whole genome shotgun (WGS) entry which is preliminary data.</text>
</comment>
<name>A0ABP0MF58_9DINO</name>
<sequence length="258" mass="28283">MGCCSSTTSVQKTHSLGGLTESCSFDFSRPAEKGVRLPPAAVPQKGGLLLNQTETTDTSCQPLNYEVPKKRRSSSTSSKGPRPGGNHRQTASEGSGSFLLQGVHLDRSQFMRLPAEAPLRILLGLVEIRDRWLEPNVEIACEIRLFQPRTTLTLALFPESSYAESKVSATIKGEVKGPHSTWHIGEELAFEGDAVRQERRSEGGLQAQVLLIERPSGDKLAATSHFKVPTSRERHEPLWSRGTFTQRRVGHVSVAAGW</sequence>
<gene>
    <name evidence="2" type="ORF">SCF082_LOCUS27668</name>
</gene>
<keyword evidence="3" id="KW-1185">Reference proteome</keyword>
<evidence type="ECO:0000313" key="3">
    <source>
        <dbReference type="Proteomes" id="UP001642464"/>
    </source>
</evidence>
<proteinExistence type="predicted"/>
<accession>A0ABP0MF58</accession>
<feature type="region of interest" description="Disordered" evidence="1">
    <location>
        <begin position="59"/>
        <end position="94"/>
    </location>
</feature>
<evidence type="ECO:0000256" key="1">
    <source>
        <dbReference type="SAM" id="MobiDB-lite"/>
    </source>
</evidence>